<dbReference type="PROSITE" id="PS00211">
    <property type="entry name" value="ABC_TRANSPORTER_1"/>
    <property type="match status" value="1"/>
</dbReference>
<name>W0FQ53_9BACT</name>
<dbReference type="Gene3D" id="3.40.50.300">
    <property type="entry name" value="P-loop containing nucleotide triphosphate hydrolases"/>
    <property type="match status" value="1"/>
</dbReference>
<dbReference type="PANTHER" id="PTHR43875:SF15">
    <property type="entry name" value="TREHALOSE IMPORT ATP-BINDING PROTEIN SUGC"/>
    <property type="match status" value="1"/>
</dbReference>
<dbReference type="Gene3D" id="2.40.50.100">
    <property type="match status" value="1"/>
</dbReference>
<reference evidence="8" key="1">
    <citation type="journal article" date="2013" name="PLoS ONE">
        <title>Metagenomic insights into the carbohydrate-active enzymes carried by the microorganisms adhering to solid digesta in the rumen of cows.</title>
        <authorList>
            <person name="Wang L."/>
            <person name="Hatem A."/>
            <person name="Catalyurek U.V."/>
            <person name="Morrison M."/>
            <person name="Yu Z."/>
        </authorList>
    </citation>
    <scope>NUCLEOTIDE SEQUENCE</scope>
</reference>
<dbReference type="Gene3D" id="2.40.50.140">
    <property type="entry name" value="Nucleic acid-binding proteins"/>
    <property type="match status" value="1"/>
</dbReference>
<dbReference type="EMBL" id="KC246843">
    <property type="protein sequence ID" value="AHF25624.1"/>
    <property type="molecule type" value="Genomic_DNA"/>
</dbReference>
<dbReference type="GO" id="GO:0140359">
    <property type="term" value="F:ABC-type transporter activity"/>
    <property type="evidence" value="ECO:0007669"/>
    <property type="project" value="UniProtKB-ARBA"/>
</dbReference>
<evidence type="ECO:0000256" key="5">
    <source>
        <dbReference type="ARBA" id="ARBA00022967"/>
    </source>
</evidence>
<dbReference type="InterPro" id="IPR047641">
    <property type="entry name" value="ABC_transpr_MalK/UgpC-like"/>
</dbReference>
<evidence type="ECO:0000256" key="6">
    <source>
        <dbReference type="ARBA" id="ARBA00023136"/>
    </source>
</evidence>
<evidence type="ECO:0000313" key="8">
    <source>
        <dbReference type="EMBL" id="AHF25624.1"/>
    </source>
</evidence>
<dbReference type="InterPro" id="IPR003593">
    <property type="entry name" value="AAA+_ATPase"/>
</dbReference>
<organism evidence="8">
    <name type="scientific">uncultured bacterium Contigcl_23</name>
    <dbReference type="NCBI Taxonomy" id="1393667"/>
    <lineage>
        <taxon>Bacteria</taxon>
        <taxon>environmental samples</taxon>
    </lineage>
</organism>
<keyword evidence="4" id="KW-0067">ATP-binding</keyword>
<dbReference type="InterPro" id="IPR012340">
    <property type="entry name" value="NA-bd_OB-fold"/>
</dbReference>
<dbReference type="FunFam" id="3.40.50.300:FF:000042">
    <property type="entry name" value="Maltose/maltodextrin ABC transporter, ATP-binding protein"/>
    <property type="match status" value="1"/>
</dbReference>
<dbReference type="InterPro" id="IPR008995">
    <property type="entry name" value="Mo/tungstate-bd_C_term_dom"/>
</dbReference>
<accession>W0FQ53</accession>
<keyword evidence="6" id="KW-0472">Membrane</keyword>
<keyword evidence="1" id="KW-0813">Transport</keyword>
<dbReference type="Pfam" id="PF00005">
    <property type="entry name" value="ABC_tran"/>
    <property type="match status" value="1"/>
</dbReference>
<dbReference type="PROSITE" id="PS50893">
    <property type="entry name" value="ABC_TRANSPORTER_2"/>
    <property type="match status" value="1"/>
</dbReference>
<evidence type="ECO:0000259" key="7">
    <source>
        <dbReference type="PROSITE" id="PS50893"/>
    </source>
</evidence>
<evidence type="ECO:0000256" key="2">
    <source>
        <dbReference type="ARBA" id="ARBA00022475"/>
    </source>
</evidence>
<evidence type="ECO:0000256" key="3">
    <source>
        <dbReference type="ARBA" id="ARBA00022741"/>
    </source>
</evidence>
<feature type="domain" description="ABC transporter" evidence="7">
    <location>
        <begin position="4"/>
        <end position="240"/>
    </location>
</feature>
<dbReference type="AlphaFoldDB" id="W0FQ53"/>
<dbReference type="InterPro" id="IPR027417">
    <property type="entry name" value="P-loop_NTPase"/>
</dbReference>
<protein>
    <submittedName>
        <fullName evidence="8">ABC transporter</fullName>
    </submittedName>
</protein>
<evidence type="ECO:0000256" key="1">
    <source>
        <dbReference type="ARBA" id="ARBA00022448"/>
    </source>
</evidence>
<proteinExistence type="predicted"/>
<dbReference type="SUPFAM" id="SSF50331">
    <property type="entry name" value="MOP-like"/>
    <property type="match status" value="1"/>
</dbReference>
<keyword evidence="5" id="KW-1278">Translocase</keyword>
<dbReference type="SMART" id="SM00382">
    <property type="entry name" value="AAA"/>
    <property type="match status" value="1"/>
</dbReference>
<evidence type="ECO:0000256" key="4">
    <source>
        <dbReference type="ARBA" id="ARBA00022840"/>
    </source>
</evidence>
<keyword evidence="3" id="KW-0547">Nucleotide-binding</keyword>
<dbReference type="InterPro" id="IPR003439">
    <property type="entry name" value="ABC_transporter-like_ATP-bd"/>
</dbReference>
<dbReference type="GO" id="GO:0016887">
    <property type="term" value="F:ATP hydrolysis activity"/>
    <property type="evidence" value="ECO:0007669"/>
    <property type="project" value="InterPro"/>
</dbReference>
<sequence length="371" mass="41083">MPRILLKNVTKQWGKFIGVNNLNLEIEDGSFVTLLGSSGCGKTTTLRMIAGLETPTVGEIYFDDKVVFSSEKNINIPPAKREVGFLFQNYALWPHMTVYQNIAFGLETLKWKKADINARVEEMLKTMRIEQFAERYPAELSGGQQQRVAIARTLAPKPRVLFMDEPLSNLDAKLRGEMRTELKRLHKDTGSTFVYVTHDQLEAMTLSSRICMMNEGVLQQYAPPLEVYNHPANLFVADFVGNPSMNIIGAAAKKAGPAAAEVEFLGQKALFQAEKDFDLNSENVSIGIRPEFLSISSDGDLEGLAYSTLPAGMETTVKIKVNDTILSSVVFGAIDYETDAAIRFSVAGSGILLFDRESSRNIAVGRLTIRK</sequence>
<keyword evidence="2" id="KW-1003">Cell membrane</keyword>
<dbReference type="PANTHER" id="PTHR43875">
    <property type="entry name" value="MALTODEXTRIN IMPORT ATP-BINDING PROTEIN MSMX"/>
    <property type="match status" value="1"/>
</dbReference>
<dbReference type="GO" id="GO:0005524">
    <property type="term" value="F:ATP binding"/>
    <property type="evidence" value="ECO:0007669"/>
    <property type="project" value="UniProtKB-KW"/>
</dbReference>
<dbReference type="InterPro" id="IPR017871">
    <property type="entry name" value="ABC_transporter-like_CS"/>
</dbReference>
<dbReference type="GO" id="GO:0055052">
    <property type="term" value="C:ATP-binding cassette (ABC) transporter complex, substrate-binding subunit-containing"/>
    <property type="evidence" value="ECO:0007669"/>
    <property type="project" value="TreeGrafter"/>
</dbReference>
<dbReference type="SUPFAM" id="SSF52540">
    <property type="entry name" value="P-loop containing nucleoside triphosphate hydrolases"/>
    <property type="match status" value="1"/>
</dbReference>